<dbReference type="Proteomes" id="UP001152759">
    <property type="component" value="Chromosome 1"/>
</dbReference>
<dbReference type="Gene3D" id="3.90.1750.10">
    <property type="entry name" value="Hect, E3 ligase catalytic domains"/>
    <property type="match status" value="1"/>
</dbReference>
<dbReference type="GO" id="GO:0004842">
    <property type="term" value="F:ubiquitin-protein transferase activity"/>
    <property type="evidence" value="ECO:0007669"/>
    <property type="project" value="InterPro"/>
</dbReference>
<evidence type="ECO:0000313" key="3">
    <source>
        <dbReference type="Proteomes" id="UP001152759"/>
    </source>
</evidence>
<name>A0A9N9ZXC7_BEMTA</name>
<dbReference type="SUPFAM" id="SSF56204">
    <property type="entry name" value="Hect, E3 ligase catalytic domain"/>
    <property type="match status" value="1"/>
</dbReference>
<protein>
    <submittedName>
        <fullName evidence="2">Uncharacterized protein</fullName>
    </submittedName>
</protein>
<keyword evidence="3" id="KW-1185">Reference proteome</keyword>
<gene>
    <name evidence="2" type="ORF">BEMITA_LOCUS855</name>
</gene>
<proteinExistence type="predicted"/>
<dbReference type="EMBL" id="OU963862">
    <property type="protein sequence ID" value="CAH0381182.1"/>
    <property type="molecule type" value="Genomic_DNA"/>
</dbReference>
<dbReference type="InterPro" id="IPR035983">
    <property type="entry name" value="Hect_E3_ubiquitin_ligase"/>
</dbReference>
<evidence type="ECO:0000256" key="1">
    <source>
        <dbReference type="SAM" id="MobiDB-lite"/>
    </source>
</evidence>
<dbReference type="AlphaFoldDB" id="A0A9N9ZXC7"/>
<feature type="compositionally biased region" description="Polar residues" evidence="1">
    <location>
        <begin position="104"/>
        <end position="113"/>
    </location>
</feature>
<reference evidence="2" key="1">
    <citation type="submission" date="2021-12" db="EMBL/GenBank/DDBJ databases">
        <authorList>
            <person name="King R."/>
        </authorList>
    </citation>
    <scope>NUCLEOTIDE SEQUENCE</scope>
</reference>
<accession>A0A9N9ZXC7</accession>
<sequence length="359" mass="40128">MPDKSEIEFVHLNGKSISKICTARGVKIDGQFLKDSTRTVIYVRPKKNYSSSDSSDSDSSDSDKLNDPIFLPKKTAAGSSKRKVSRSDDCVSVPKKLRAHGSKPQVNTPSTQEPGILFRDGRYYWVDEDGHEHLLDDNTSTDVQEITKNNIAEGNVNTQKSFQQSLRDYQSRISPTVLNIVVARSTALNELYSYLDDKEFSCLSNLSVRFKNEKGVGSGVKKELLSVLLQQLKASLLLEGNEFRKTFVSSRPAERNGEYFKMGQIISLVLLHGGPAPTFFSEIFWKLLIDEEITEVTLDDLLNETVRSQIMAVLQSGESSALINAVYVECDIFKAARTHEQIIGPDPVLKRDEAIKGHF</sequence>
<evidence type="ECO:0000313" key="2">
    <source>
        <dbReference type="EMBL" id="CAH0381182.1"/>
    </source>
</evidence>
<organism evidence="2 3">
    <name type="scientific">Bemisia tabaci</name>
    <name type="common">Sweetpotato whitefly</name>
    <name type="synonym">Aleurodes tabaci</name>
    <dbReference type="NCBI Taxonomy" id="7038"/>
    <lineage>
        <taxon>Eukaryota</taxon>
        <taxon>Metazoa</taxon>
        <taxon>Ecdysozoa</taxon>
        <taxon>Arthropoda</taxon>
        <taxon>Hexapoda</taxon>
        <taxon>Insecta</taxon>
        <taxon>Pterygota</taxon>
        <taxon>Neoptera</taxon>
        <taxon>Paraneoptera</taxon>
        <taxon>Hemiptera</taxon>
        <taxon>Sternorrhyncha</taxon>
        <taxon>Aleyrodoidea</taxon>
        <taxon>Aleyrodidae</taxon>
        <taxon>Aleyrodinae</taxon>
        <taxon>Bemisia</taxon>
    </lineage>
</organism>
<feature type="region of interest" description="Disordered" evidence="1">
    <location>
        <begin position="47"/>
        <end position="113"/>
    </location>
</feature>